<comment type="subcellular location">
    <subcellularLocation>
        <location evidence="7">Endomembrane system</location>
        <topology evidence="7">Lipid-anchor</topology>
        <orientation evidence="7">Cytoplasmic side</orientation>
    </subcellularLocation>
</comment>
<evidence type="ECO:0000313" key="9">
    <source>
        <dbReference type="Proteomes" id="UP000316621"/>
    </source>
</evidence>
<evidence type="ECO:0000256" key="6">
    <source>
        <dbReference type="ARBA" id="ARBA00023289"/>
    </source>
</evidence>
<sequence length="172" mass="19357">MFGMYYLFVDDFFAVLVIESIHVCINRWDTAGQERFQSLGVVFYRGADCCVLVYNVNVQKSFDNLNNWCEEFLKQASPANPGKFLFILLGNKVDIDGGNSRVVSEKKAKDWSSSRSDIPYFETSAKEDQNVDVAFQCVAKTSHVNDQLQDIDFNPIPDEVPIEQRGGGSCAC</sequence>
<evidence type="ECO:0008006" key="10">
    <source>
        <dbReference type="Google" id="ProtNLM"/>
    </source>
</evidence>
<keyword evidence="3" id="KW-0653">Protein transport</keyword>
<gene>
    <name evidence="8" type="ORF">C5167_044053</name>
</gene>
<dbReference type="GO" id="GO:0012505">
    <property type="term" value="C:endomembrane system"/>
    <property type="evidence" value="ECO:0007669"/>
    <property type="project" value="UniProtKB-SubCell"/>
</dbReference>
<dbReference type="STRING" id="3469.A0A4Y7L9X0"/>
<keyword evidence="4" id="KW-0342">GTP-binding</keyword>
<dbReference type="Proteomes" id="UP000316621">
    <property type="component" value="Chromosome 10"/>
</dbReference>
<evidence type="ECO:0000256" key="3">
    <source>
        <dbReference type="ARBA" id="ARBA00022927"/>
    </source>
</evidence>
<proteinExistence type="inferred from homology"/>
<keyword evidence="6" id="KW-0636">Prenylation</keyword>
<evidence type="ECO:0000313" key="8">
    <source>
        <dbReference type="EMBL" id="RZC81482.1"/>
    </source>
</evidence>
<dbReference type="Gene3D" id="3.40.50.300">
    <property type="entry name" value="P-loop containing nucleotide triphosphate hydrolases"/>
    <property type="match status" value="1"/>
</dbReference>
<evidence type="ECO:0000256" key="1">
    <source>
        <dbReference type="ARBA" id="ARBA00006270"/>
    </source>
</evidence>
<organism evidence="8 9">
    <name type="scientific">Papaver somniferum</name>
    <name type="common">Opium poppy</name>
    <dbReference type="NCBI Taxonomy" id="3469"/>
    <lineage>
        <taxon>Eukaryota</taxon>
        <taxon>Viridiplantae</taxon>
        <taxon>Streptophyta</taxon>
        <taxon>Embryophyta</taxon>
        <taxon>Tracheophyta</taxon>
        <taxon>Spermatophyta</taxon>
        <taxon>Magnoliopsida</taxon>
        <taxon>Ranunculales</taxon>
        <taxon>Papaveraceae</taxon>
        <taxon>Papaveroideae</taxon>
        <taxon>Papaver</taxon>
    </lineage>
</organism>
<dbReference type="PROSITE" id="PS51421">
    <property type="entry name" value="RAS"/>
    <property type="match status" value="1"/>
</dbReference>
<dbReference type="GO" id="GO:0005525">
    <property type="term" value="F:GTP binding"/>
    <property type="evidence" value="ECO:0007669"/>
    <property type="project" value="UniProtKB-KW"/>
</dbReference>
<name>A0A4Y7L9X0_PAPSO</name>
<dbReference type="Gramene" id="RZC81482">
    <property type="protein sequence ID" value="RZC81482"/>
    <property type="gene ID" value="C5167_044053"/>
</dbReference>
<dbReference type="PRINTS" id="PR00449">
    <property type="entry name" value="RASTRNSFRMNG"/>
</dbReference>
<keyword evidence="9" id="KW-1185">Reference proteome</keyword>
<dbReference type="GO" id="GO:0005774">
    <property type="term" value="C:vacuolar membrane"/>
    <property type="evidence" value="ECO:0007669"/>
    <property type="project" value="TreeGrafter"/>
</dbReference>
<dbReference type="FunFam" id="3.40.50.300:FF:001447">
    <property type="entry name" value="Ras-related protein Rab-1B"/>
    <property type="match status" value="1"/>
</dbReference>
<keyword evidence="3" id="KW-0813">Transport</keyword>
<dbReference type="InterPro" id="IPR027417">
    <property type="entry name" value="P-loop_NTPase"/>
</dbReference>
<dbReference type="GO" id="GO:0015031">
    <property type="term" value="P:protein transport"/>
    <property type="evidence" value="ECO:0007669"/>
    <property type="project" value="UniProtKB-KW"/>
</dbReference>
<dbReference type="SMART" id="SM00175">
    <property type="entry name" value="RAB"/>
    <property type="match status" value="1"/>
</dbReference>
<keyword evidence="5" id="KW-0449">Lipoprotein</keyword>
<dbReference type="PANTHER" id="PTHR47981">
    <property type="entry name" value="RAB FAMILY"/>
    <property type="match status" value="1"/>
</dbReference>
<accession>A0A4Y7L9X0</accession>
<dbReference type="SUPFAM" id="SSF52540">
    <property type="entry name" value="P-loop containing nucleoside triphosphate hydrolases"/>
    <property type="match status" value="1"/>
</dbReference>
<evidence type="ECO:0000256" key="5">
    <source>
        <dbReference type="ARBA" id="ARBA00023288"/>
    </source>
</evidence>
<dbReference type="SMART" id="SM00173">
    <property type="entry name" value="RAS"/>
    <property type="match status" value="1"/>
</dbReference>
<protein>
    <recommendedName>
        <fullName evidence="10">Ras-related protein Rab7</fullName>
    </recommendedName>
</protein>
<dbReference type="PANTHER" id="PTHR47981:SF2">
    <property type="entry name" value="RAS-RELATED PROTEIN RABG3B"/>
    <property type="match status" value="1"/>
</dbReference>
<dbReference type="AlphaFoldDB" id="A0A4Y7L9X0"/>
<evidence type="ECO:0000256" key="4">
    <source>
        <dbReference type="ARBA" id="ARBA00023134"/>
    </source>
</evidence>
<evidence type="ECO:0000256" key="7">
    <source>
        <dbReference type="ARBA" id="ARBA00046278"/>
    </source>
</evidence>
<dbReference type="OMA" id="LEMWHTE"/>
<dbReference type="InterPro" id="IPR001806">
    <property type="entry name" value="Small_GTPase"/>
</dbReference>
<dbReference type="Pfam" id="PF00071">
    <property type="entry name" value="Ras"/>
    <property type="match status" value="1"/>
</dbReference>
<reference evidence="8 9" key="1">
    <citation type="journal article" date="2018" name="Science">
        <title>The opium poppy genome and morphinan production.</title>
        <authorList>
            <person name="Guo L."/>
            <person name="Winzer T."/>
            <person name="Yang X."/>
            <person name="Li Y."/>
            <person name="Ning Z."/>
            <person name="He Z."/>
            <person name="Teodor R."/>
            <person name="Lu Y."/>
            <person name="Bowser T.A."/>
            <person name="Graham I.A."/>
            <person name="Ye K."/>
        </authorList>
    </citation>
    <scope>NUCLEOTIDE SEQUENCE [LARGE SCALE GENOMIC DNA]</scope>
    <source>
        <strain evidence="9">cv. HN1</strain>
        <tissue evidence="8">Leaves</tissue>
    </source>
</reference>
<keyword evidence="2" id="KW-0547">Nucleotide-binding</keyword>
<comment type="similarity">
    <text evidence="1">Belongs to the small GTPase superfamily. Rab family.</text>
</comment>
<dbReference type="PROSITE" id="PS51419">
    <property type="entry name" value="RAB"/>
    <property type="match status" value="1"/>
</dbReference>
<evidence type="ECO:0000256" key="2">
    <source>
        <dbReference type="ARBA" id="ARBA00022741"/>
    </source>
</evidence>
<dbReference type="EMBL" id="CM010724">
    <property type="protein sequence ID" value="RZC81482.1"/>
    <property type="molecule type" value="Genomic_DNA"/>
</dbReference>
<dbReference type="SMART" id="SM00174">
    <property type="entry name" value="RHO"/>
    <property type="match status" value="1"/>
</dbReference>
<dbReference type="GO" id="GO:0003924">
    <property type="term" value="F:GTPase activity"/>
    <property type="evidence" value="ECO:0007669"/>
    <property type="project" value="InterPro"/>
</dbReference>